<keyword evidence="2" id="KW-1185">Reference proteome</keyword>
<evidence type="ECO:0000313" key="1">
    <source>
        <dbReference type="EMBL" id="TFK59976.1"/>
    </source>
</evidence>
<gene>
    <name evidence="1" type="ORF">BDN72DRAFT_780003</name>
</gene>
<sequence length="118" mass="13724">MRQIDYFQEAEDLVNDWLTEWGGLECWNRYLDKGFLEAKATGDVDRWTSAIMDHADRGRRLAGIIGQMETNIPTEMWKIRELWRQQTVLASHIFRGLALIEVRVDVVRTGGPFNLLSN</sequence>
<organism evidence="1 2">
    <name type="scientific">Pluteus cervinus</name>
    <dbReference type="NCBI Taxonomy" id="181527"/>
    <lineage>
        <taxon>Eukaryota</taxon>
        <taxon>Fungi</taxon>
        <taxon>Dikarya</taxon>
        <taxon>Basidiomycota</taxon>
        <taxon>Agaricomycotina</taxon>
        <taxon>Agaricomycetes</taxon>
        <taxon>Agaricomycetidae</taxon>
        <taxon>Agaricales</taxon>
        <taxon>Pluteineae</taxon>
        <taxon>Pluteaceae</taxon>
        <taxon>Pluteus</taxon>
    </lineage>
</organism>
<name>A0ACD3A2S7_9AGAR</name>
<protein>
    <submittedName>
        <fullName evidence="1">Uncharacterized protein</fullName>
    </submittedName>
</protein>
<dbReference type="Proteomes" id="UP000308600">
    <property type="component" value="Unassembled WGS sequence"/>
</dbReference>
<evidence type="ECO:0000313" key="2">
    <source>
        <dbReference type="Proteomes" id="UP000308600"/>
    </source>
</evidence>
<reference evidence="1 2" key="1">
    <citation type="journal article" date="2019" name="Nat. Ecol. Evol.">
        <title>Megaphylogeny resolves global patterns of mushroom evolution.</title>
        <authorList>
            <person name="Varga T."/>
            <person name="Krizsan K."/>
            <person name="Foldi C."/>
            <person name="Dima B."/>
            <person name="Sanchez-Garcia M."/>
            <person name="Sanchez-Ramirez S."/>
            <person name="Szollosi G.J."/>
            <person name="Szarkandi J.G."/>
            <person name="Papp V."/>
            <person name="Albert L."/>
            <person name="Andreopoulos W."/>
            <person name="Angelini C."/>
            <person name="Antonin V."/>
            <person name="Barry K.W."/>
            <person name="Bougher N.L."/>
            <person name="Buchanan P."/>
            <person name="Buyck B."/>
            <person name="Bense V."/>
            <person name="Catcheside P."/>
            <person name="Chovatia M."/>
            <person name="Cooper J."/>
            <person name="Damon W."/>
            <person name="Desjardin D."/>
            <person name="Finy P."/>
            <person name="Geml J."/>
            <person name="Haridas S."/>
            <person name="Hughes K."/>
            <person name="Justo A."/>
            <person name="Karasinski D."/>
            <person name="Kautmanova I."/>
            <person name="Kiss B."/>
            <person name="Kocsube S."/>
            <person name="Kotiranta H."/>
            <person name="LaButti K.M."/>
            <person name="Lechner B.E."/>
            <person name="Liimatainen K."/>
            <person name="Lipzen A."/>
            <person name="Lukacs Z."/>
            <person name="Mihaltcheva S."/>
            <person name="Morgado L.N."/>
            <person name="Niskanen T."/>
            <person name="Noordeloos M.E."/>
            <person name="Ohm R.A."/>
            <person name="Ortiz-Santana B."/>
            <person name="Ovrebo C."/>
            <person name="Racz N."/>
            <person name="Riley R."/>
            <person name="Savchenko A."/>
            <person name="Shiryaev A."/>
            <person name="Soop K."/>
            <person name="Spirin V."/>
            <person name="Szebenyi C."/>
            <person name="Tomsovsky M."/>
            <person name="Tulloss R.E."/>
            <person name="Uehling J."/>
            <person name="Grigoriev I.V."/>
            <person name="Vagvolgyi C."/>
            <person name="Papp T."/>
            <person name="Martin F.M."/>
            <person name="Miettinen O."/>
            <person name="Hibbett D.S."/>
            <person name="Nagy L.G."/>
        </authorList>
    </citation>
    <scope>NUCLEOTIDE SEQUENCE [LARGE SCALE GENOMIC DNA]</scope>
    <source>
        <strain evidence="1 2">NL-1719</strain>
    </source>
</reference>
<proteinExistence type="predicted"/>
<accession>A0ACD3A2S7</accession>
<dbReference type="EMBL" id="ML208853">
    <property type="protein sequence ID" value="TFK59976.1"/>
    <property type="molecule type" value="Genomic_DNA"/>
</dbReference>